<name>A0A6A5XRS9_9PLEO</name>
<keyword evidence="2" id="KW-1185">Reference proteome</keyword>
<dbReference type="GeneID" id="54285355"/>
<dbReference type="AlphaFoldDB" id="A0A6A5XRS9"/>
<protein>
    <submittedName>
        <fullName evidence="1">Uncharacterized protein</fullName>
    </submittedName>
</protein>
<sequence>MDKLEKKRVQILQDNKPFIPQAGIKHIGWLTRNAPTKAAISITIEFTKAEDANEIIDEGIVWQGEVFQCERYEKQC</sequence>
<accession>A0A6A5XRS9</accession>
<evidence type="ECO:0000313" key="2">
    <source>
        <dbReference type="Proteomes" id="UP000799778"/>
    </source>
</evidence>
<proteinExistence type="predicted"/>
<reference evidence="1" key="1">
    <citation type="journal article" date="2020" name="Stud. Mycol.">
        <title>101 Dothideomycetes genomes: a test case for predicting lifestyles and emergence of pathogens.</title>
        <authorList>
            <person name="Haridas S."/>
            <person name="Albert R."/>
            <person name="Binder M."/>
            <person name="Bloem J."/>
            <person name="Labutti K."/>
            <person name="Salamov A."/>
            <person name="Andreopoulos B."/>
            <person name="Baker S."/>
            <person name="Barry K."/>
            <person name="Bills G."/>
            <person name="Bluhm B."/>
            <person name="Cannon C."/>
            <person name="Castanera R."/>
            <person name="Culley D."/>
            <person name="Daum C."/>
            <person name="Ezra D."/>
            <person name="Gonzalez J."/>
            <person name="Henrissat B."/>
            <person name="Kuo A."/>
            <person name="Liang C."/>
            <person name="Lipzen A."/>
            <person name="Lutzoni F."/>
            <person name="Magnuson J."/>
            <person name="Mondo S."/>
            <person name="Nolan M."/>
            <person name="Ohm R."/>
            <person name="Pangilinan J."/>
            <person name="Park H.-J."/>
            <person name="Ramirez L."/>
            <person name="Alfaro M."/>
            <person name="Sun H."/>
            <person name="Tritt A."/>
            <person name="Yoshinaga Y."/>
            <person name="Zwiers L.-H."/>
            <person name="Turgeon B."/>
            <person name="Goodwin S."/>
            <person name="Spatafora J."/>
            <person name="Crous P."/>
            <person name="Grigoriev I."/>
        </authorList>
    </citation>
    <scope>NUCLEOTIDE SEQUENCE</scope>
    <source>
        <strain evidence="1">CBS 175.79</strain>
    </source>
</reference>
<gene>
    <name evidence="1" type="ORF">BU24DRAFT_422316</name>
</gene>
<organism evidence="1 2">
    <name type="scientific">Aaosphaeria arxii CBS 175.79</name>
    <dbReference type="NCBI Taxonomy" id="1450172"/>
    <lineage>
        <taxon>Eukaryota</taxon>
        <taxon>Fungi</taxon>
        <taxon>Dikarya</taxon>
        <taxon>Ascomycota</taxon>
        <taxon>Pezizomycotina</taxon>
        <taxon>Dothideomycetes</taxon>
        <taxon>Pleosporomycetidae</taxon>
        <taxon>Pleosporales</taxon>
        <taxon>Pleosporales incertae sedis</taxon>
        <taxon>Aaosphaeria</taxon>
    </lineage>
</organism>
<dbReference type="RefSeq" id="XP_033384337.1">
    <property type="nucleotide sequence ID" value="XM_033527958.1"/>
</dbReference>
<dbReference type="EMBL" id="ML978069">
    <property type="protein sequence ID" value="KAF2015998.1"/>
    <property type="molecule type" value="Genomic_DNA"/>
</dbReference>
<dbReference type="Proteomes" id="UP000799778">
    <property type="component" value="Unassembled WGS sequence"/>
</dbReference>
<dbReference type="OrthoDB" id="3856898at2759"/>
<evidence type="ECO:0000313" key="1">
    <source>
        <dbReference type="EMBL" id="KAF2015998.1"/>
    </source>
</evidence>